<keyword evidence="2" id="KW-0808">Transferase</keyword>
<feature type="coiled-coil region" evidence="1">
    <location>
        <begin position="185"/>
        <end position="212"/>
    </location>
</feature>
<dbReference type="InterPro" id="IPR050194">
    <property type="entry name" value="Glycosyltransferase_grp1"/>
</dbReference>
<dbReference type="Pfam" id="PF20706">
    <property type="entry name" value="GT4-conflict"/>
    <property type="match status" value="1"/>
</dbReference>
<dbReference type="PANTHER" id="PTHR45947:SF3">
    <property type="entry name" value="SULFOQUINOVOSYL TRANSFERASE SQD2"/>
    <property type="match status" value="1"/>
</dbReference>
<reference evidence="3" key="1">
    <citation type="journal article" date="2017" name="bioRxiv">
        <title>Comparative analysis of the genomes of Stylophora pistillata and Acropora digitifera provides evidence for extensive differences between species of corals.</title>
        <authorList>
            <person name="Voolstra C.R."/>
            <person name="Li Y."/>
            <person name="Liew Y.J."/>
            <person name="Baumgarten S."/>
            <person name="Zoccola D."/>
            <person name="Flot J.-F."/>
            <person name="Tambutte S."/>
            <person name="Allemand D."/>
            <person name="Aranda M."/>
        </authorList>
    </citation>
    <scope>NUCLEOTIDE SEQUENCE [LARGE SCALE GENOMIC DNA]</scope>
</reference>
<name>A0A2B4SE24_STYPI</name>
<organism evidence="2 3">
    <name type="scientific">Stylophora pistillata</name>
    <name type="common">Smooth cauliflower coral</name>
    <dbReference type="NCBI Taxonomy" id="50429"/>
    <lineage>
        <taxon>Eukaryota</taxon>
        <taxon>Metazoa</taxon>
        <taxon>Cnidaria</taxon>
        <taxon>Anthozoa</taxon>
        <taxon>Hexacorallia</taxon>
        <taxon>Scleractinia</taxon>
        <taxon>Astrocoeniina</taxon>
        <taxon>Pocilloporidae</taxon>
        <taxon>Stylophora</taxon>
    </lineage>
</organism>
<evidence type="ECO:0000313" key="2">
    <source>
        <dbReference type="EMBL" id="PFX28924.1"/>
    </source>
</evidence>
<comment type="caution">
    <text evidence="2">The sequence shown here is derived from an EMBL/GenBank/DDBJ whole genome shotgun (WGS) entry which is preliminary data.</text>
</comment>
<gene>
    <name evidence="2" type="primary">mshA</name>
    <name evidence="2" type="ORF">AWC38_SpisGene6358</name>
</gene>
<dbReference type="SUPFAM" id="SSF53756">
    <property type="entry name" value="UDP-Glycosyltransferase/glycogen phosphorylase"/>
    <property type="match status" value="1"/>
</dbReference>
<dbReference type="AlphaFoldDB" id="A0A2B4SE24"/>
<sequence length="243" mass="26742">MEIELCKAADAVVAVGSCLLQKYSGNLLKVKMVTPGVFGKYSNESQLAVDRSVVQTFSVFVFGRATLEDLSLKGYDIIANAIGSLGKKCELIFVGSSPGEHQKVEQWFLDNTCINRSQPTICGYCNDPGELRMMYYQSDLVAPSRTEGFGLVAVEAISAVIPILASGESGIAEALREVEGGSAVIVELDEDADEWARRIREMSEESAEEREAKVRQPKENYRGVYSWRAEYPCDIVVLSCQEM</sequence>
<proteinExistence type="predicted"/>
<evidence type="ECO:0000256" key="1">
    <source>
        <dbReference type="SAM" id="Coils"/>
    </source>
</evidence>
<keyword evidence="1" id="KW-0175">Coiled coil</keyword>
<protein>
    <submittedName>
        <fullName evidence="2">D-inositol 3-phosphate glycosyltransferase</fullName>
    </submittedName>
</protein>
<accession>A0A2B4SE24</accession>
<dbReference type="PANTHER" id="PTHR45947">
    <property type="entry name" value="SULFOQUINOVOSYL TRANSFERASE SQD2"/>
    <property type="match status" value="1"/>
</dbReference>
<dbReference type="Gene3D" id="3.40.50.2000">
    <property type="entry name" value="Glycogen Phosphorylase B"/>
    <property type="match status" value="1"/>
</dbReference>
<dbReference type="EMBL" id="LSMT01000074">
    <property type="protein sequence ID" value="PFX28924.1"/>
    <property type="molecule type" value="Genomic_DNA"/>
</dbReference>
<evidence type="ECO:0000313" key="3">
    <source>
        <dbReference type="Proteomes" id="UP000225706"/>
    </source>
</evidence>
<dbReference type="GO" id="GO:0016757">
    <property type="term" value="F:glycosyltransferase activity"/>
    <property type="evidence" value="ECO:0007669"/>
    <property type="project" value="TreeGrafter"/>
</dbReference>
<keyword evidence="3" id="KW-1185">Reference proteome</keyword>
<dbReference type="Proteomes" id="UP000225706">
    <property type="component" value="Unassembled WGS sequence"/>
</dbReference>